<dbReference type="GO" id="GO:0015171">
    <property type="term" value="F:amino acid transmembrane transporter activity"/>
    <property type="evidence" value="ECO:0007669"/>
    <property type="project" value="TreeGrafter"/>
</dbReference>
<sequence length="212" mass="23174">MLPDNFGEFLIAITILSMIPGADTMMVIRNSIRGGIVDGAITSAGICTGLFFHAAISGCGLALILYNSAQLYHFIKIIGAFYIVWLGAQNLWDAKKRYTTALQDENIVAQSEPVIISRSFREGILSNVLNPKTAIFYITFMPQFMRAGADPLTQIFFLTSIHFAISFIWQCLLASIIEKAKQVMTAPKSRSFIEATAGSILIGLGIRLAASE</sequence>
<keyword evidence="5 6" id="KW-0472">Membrane</keyword>
<proteinExistence type="predicted"/>
<evidence type="ECO:0000313" key="7">
    <source>
        <dbReference type="EMBL" id="OBQ52640.1"/>
    </source>
</evidence>
<evidence type="ECO:0000256" key="6">
    <source>
        <dbReference type="SAM" id="Phobius"/>
    </source>
</evidence>
<feature type="transmembrane region" description="Helical" evidence="6">
    <location>
        <begin position="192"/>
        <end position="210"/>
    </location>
</feature>
<evidence type="ECO:0000256" key="5">
    <source>
        <dbReference type="ARBA" id="ARBA00023136"/>
    </source>
</evidence>
<dbReference type="InterPro" id="IPR001123">
    <property type="entry name" value="LeuE-type"/>
</dbReference>
<keyword evidence="2" id="KW-1003">Cell membrane</keyword>
<dbReference type="Proteomes" id="UP000091979">
    <property type="component" value="Unassembled WGS sequence"/>
</dbReference>
<keyword evidence="8" id="KW-1185">Reference proteome</keyword>
<dbReference type="EMBL" id="JXMS01000009">
    <property type="protein sequence ID" value="OBQ52640.1"/>
    <property type="molecule type" value="Genomic_DNA"/>
</dbReference>
<keyword evidence="3 6" id="KW-0812">Transmembrane</keyword>
<dbReference type="RefSeq" id="WP_066853818.1">
    <property type="nucleotide sequence ID" value="NZ_JXMS01000009.1"/>
</dbReference>
<organism evidence="7 8">
    <name type="scientific">Halodesulfovibrio spirochaetisodalis</name>
    <dbReference type="NCBI Taxonomy" id="1560234"/>
    <lineage>
        <taxon>Bacteria</taxon>
        <taxon>Pseudomonadati</taxon>
        <taxon>Thermodesulfobacteriota</taxon>
        <taxon>Desulfovibrionia</taxon>
        <taxon>Desulfovibrionales</taxon>
        <taxon>Desulfovibrionaceae</taxon>
        <taxon>Halodesulfovibrio</taxon>
    </lineage>
</organism>
<feature type="transmembrane region" description="Helical" evidence="6">
    <location>
        <begin position="155"/>
        <end position="177"/>
    </location>
</feature>
<evidence type="ECO:0000256" key="1">
    <source>
        <dbReference type="ARBA" id="ARBA00004651"/>
    </source>
</evidence>
<reference evidence="7 8" key="1">
    <citation type="submission" date="2015-01" db="EMBL/GenBank/DDBJ databases">
        <title>Desulfovibrio sp. JC271 draft genome sequence.</title>
        <authorList>
            <person name="Shivani Y."/>
            <person name="Subhash Y."/>
            <person name="Sasikala C."/>
            <person name="Ramana C.V."/>
        </authorList>
    </citation>
    <scope>NUCLEOTIDE SEQUENCE [LARGE SCALE GENOMIC DNA]</scope>
    <source>
        <strain evidence="7 8">JC271</strain>
    </source>
</reference>
<dbReference type="PANTHER" id="PTHR30086">
    <property type="entry name" value="ARGININE EXPORTER PROTEIN ARGO"/>
    <property type="match status" value="1"/>
</dbReference>
<evidence type="ECO:0000256" key="4">
    <source>
        <dbReference type="ARBA" id="ARBA00022989"/>
    </source>
</evidence>
<evidence type="ECO:0000256" key="2">
    <source>
        <dbReference type="ARBA" id="ARBA00022475"/>
    </source>
</evidence>
<dbReference type="GO" id="GO:0005886">
    <property type="term" value="C:plasma membrane"/>
    <property type="evidence" value="ECO:0007669"/>
    <property type="project" value="UniProtKB-SubCell"/>
</dbReference>
<gene>
    <name evidence="7" type="ORF">SP90_06605</name>
</gene>
<dbReference type="PANTHER" id="PTHR30086:SF20">
    <property type="entry name" value="ARGININE EXPORTER PROTEIN ARGO-RELATED"/>
    <property type="match status" value="1"/>
</dbReference>
<dbReference type="AlphaFoldDB" id="A0A1B7XEL9"/>
<keyword evidence="4 6" id="KW-1133">Transmembrane helix</keyword>
<dbReference type="PIRSF" id="PIRSF006324">
    <property type="entry name" value="LeuE"/>
    <property type="match status" value="1"/>
</dbReference>
<dbReference type="Pfam" id="PF01810">
    <property type="entry name" value="LysE"/>
    <property type="match status" value="1"/>
</dbReference>
<comment type="subcellular location">
    <subcellularLocation>
        <location evidence="1">Cell membrane</location>
        <topology evidence="1">Multi-pass membrane protein</topology>
    </subcellularLocation>
</comment>
<evidence type="ECO:0000256" key="3">
    <source>
        <dbReference type="ARBA" id="ARBA00022692"/>
    </source>
</evidence>
<dbReference type="PATRIC" id="fig|1560234.3.peg.3295"/>
<evidence type="ECO:0000313" key="8">
    <source>
        <dbReference type="Proteomes" id="UP000091979"/>
    </source>
</evidence>
<protein>
    <submittedName>
        <fullName evidence="7">Threonine transporter RhtB</fullName>
    </submittedName>
</protein>
<feature type="transmembrane region" description="Helical" evidence="6">
    <location>
        <begin position="6"/>
        <end position="28"/>
    </location>
</feature>
<name>A0A1B7XEL9_9BACT</name>
<feature type="transmembrane region" description="Helical" evidence="6">
    <location>
        <begin position="71"/>
        <end position="88"/>
    </location>
</feature>
<dbReference type="OrthoDB" id="9807053at2"/>
<comment type="caution">
    <text evidence="7">The sequence shown here is derived from an EMBL/GenBank/DDBJ whole genome shotgun (WGS) entry which is preliminary data.</text>
</comment>
<accession>A0A1B7XEL9</accession>
<feature type="transmembrane region" description="Helical" evidence="6">
    <location>
        <begin position="40"/>
        <end position="65"/>
    </location>
</feature>